<dbReference type="GO" id="GO:0006355">
    <property type="term" value="P:regulation of DNA-templated transcription"/>
    <property type="evidence" value="ECO:0007669"/>
    <property type="project" value="InterPro"/>
</dbReference>
<dbReference type="EMBL" id="CP003659">
    <property type="protein sequence ID" value="AFZ59347.1"/>
    <property type="molecule type" value="Genomic_DNA"/>
</dbReference>
<dbReference type="RefSeq" id="WP_015215965.1">
    <property type="nucleotide sequence ID" value="NC_019771.1"/>
</dbReference>
<dbReference type="InterPro" id="IPR013321">
    <property type="entry name" value="Arc_rbn_hlx_hlx"/>
</dbReference>
<dbReference type="PATRIC" id="fig|272123.3.peg.4321"/>
<dbReference type="STRING" id="272123.Anacy_3976"/>
<organism evidence="2 3">
    <name type="scientific">Anabaena cylindrica (strain ATCC 27899 / PCC 7122)</name>
    <dbReference type="NCBI Taxonomy" id="272123"/>
    <lineage>
        <taxon>Bacteria</taxon>
        <taxon>Bacillati</taxon>
        <taxon>Cyanobacteriota</taxon>
        <taxon>Cyanophyceae</taxon>
        <taxon>Nostocales</taxon>
        <taxon>Nostocaceae</taxon>
        <taxon>Anabaena</taxon>
    </lineage>
</organism>
<dbReference type="OrthoDB" id="514592at2"/>
<dbReference type="Gene3D" id="1.10.1220.10">
    <property type="entry name" value="Met repressor-like"/>
    <property type="match status" value="1"/>
</dbReference>
<evidence type="ECO:0000256" key="1">
    <source>
        <dbReference type="SAM" id="MobiDB-lite"/>
    </source>
</evidence>
<proteinExistence type="predicted"/>
<accession>K9ZLD4</accession>
<dbReference type="KEGG" id="acy:Anacy_3976"/>
<dbReference type="HOGENOM" id="CLU_150503_0_0_3"/>
<dbReference type="Proteomes" id="UP000010474">
    <property type="component" value="Chromosome"/>
</dbReference>
<dbReference type="eggNOG" id="ENOG5032SXM">
    <property type="taxonomic scope" value="Bacteria"/>
</dbReference>
<name>K9ZLD4_ANACC</name>
<keyword evidence="3" id="KW-1185">Reference proteome</keyword>
<evidence type="ECO:0000313" key="2">
    <source>
        <dbReference type="EMBL" id="AFZ59347.1"/>
    </source>
</evidence>
<protein>
    <submittedName>
        <fullName evidence="2">Uncharacterized protein</fullName>
    </submittedName>
</protein>
<feature type="region of interest" description="Disordered" evidence="1">
    <location>
        <begin position="96"/>
        <end position="115"/>
    </location>
</feature>
<sequence length="115" mass="12997">MQTKQKVTLYLSPELHRRLKIRSAVDSEPMSELAERALNFYLTNSELVEELEASAYGRTHRVYSCPTCESSLTLRNGELVALGNQPGIIGHDHLSIEEMEQDETHPKGEEELVPC</sequence>
<evidence type="ECO:0000313" key="3">
    <source>
        <dbReference type="Proteomes" id="UP000010474"/>
    </source>
</evidence>
<gene>
    <name evidence="2" type="ordered locus">Anacy_3976</name>
</gene>
<reference evidence="3" key="1">
    <citation type="journal article" date="2013" name="Proc. Natl. Acad. Sci. U.S.A.">
        <title>Improving the coverage of the cyanobacterial phylum using diversity-driven genome sequencing.</title>
        <authorList>
            <person name="Shih P.M."/>
            <person name="Wu D."/>
            <person name="Latifi A."/>
            <person name="Axen S.D."/>
            <person name="Fewer D.P."/>
            <person name="Talla E."/>
            <person name="Calteau A."/>
            <person name="Cai F."/>
            <person name="Tandeau de Marsac N."/>
            <person name="Rippka R."/>
            <person name="Herdman M."/>
            <person name="Sivonen K."/>
            <person name="Coursin T."/>
            <person name="Laurent T."/>
            <person name="Goodwin L."/>
            <person name="Nolan M."/>
            <person name="Davenport K.W."/>
            <person name="Han C.S."/>
            <person name="Rubin E.M."/>
            <person name="Eisen J.A."/>
            <person name="Woyke T."/>
            <person name="Gugger M."/>
            <person name="Kerfeld C.A."/>
        </authorList>
    </citation>
    <scope>NUCLEOTIDE SEQUENCE [LARGE SCALE GENOMIC DNA]</scope>
    <source>
        <strain evidence="3">ATCC 27899 / PCC 7122</strain>
    </source>
</reference>
<dbReference type="AlphaFoldDB" id="K9ZLD4"/>